<keyword evidence="2" id="KW-1185">Reference proteome</keyword>
<comment type="caution">
    <text evidence="1">The sequence shown here is derived from an EMBL/GenBank/DDBJ whole genome shotgun (WGS) entry which is preliminary data.</text>
</comment>
<name>A0A4C2A349_EUMVA</name>
<sequence>METVSLPGSGESSPSCESTIIGLSVRAEHQLVSLDELNERSACTSVRGDFQLGLYSFKDRLHFLLLNLFHHDDGIALDLVLPVCEALGSACSHEVVVA</sequence>
<protein>
    <submittedName>
        <fullName evidence="1">Uncharacterized protein</fullName>
    </submittedName>
</protein>
<proteinExistence type="predicted"/>
<organism evidence="1 2">
    <name type="scientific">Eumeta variegata</name>
    <name type="common">Bagworm moth</name>
    <name type="synonym">Eumeta japonica</name>
    <dbReference type="NCBI Taxonomy" id="151549"/>
    <lineage>
        <taxon>Eukaryota</taxon>
        <taxon>Metazoa</taxon>
        <taxon>Ecdysozoa</taxon>
        <taxon>Arthropoda</taxon>
        <taxon>Hexapoda</taxon>
        <taxon>Insecta</taxon>
        <taxon>Pterygota</taxon>
        <taxon>Neoptera</taxon>
        <taxon>Endopterygota</taxon>
        <taxon>Lepidoptera</taxon>
        <taxon>Glossata</taxon>
        <taxon>Ditrysia</taxon>
        <taxon>Tineoidea</taxon>
        <taxon>Psychidae</taxon>
        <taxon>Oiketicinae</taxon>
        <taxon>Eumeta</taxon>
    </lineage>
</organism>
<dbReference type="Proteomes" id="UP000299102">
    <property type="component" value="Unassembled WGS sequence"/>
</dbReference>
<dbReference type="AlphaFoldDB" id="A0A4C2A349"/>
<accession>A0A4C2A349</accession>
<gene>
    <name evidence="1" type="ORF">EVAR_68140_1</name>
</gene>
<reference evidence="1 2" key="1">
    <citation type="journal article" date="2019" name="Commun. Biol.">
        <title>The bagworm genome reveals a unique fibroin gene that provides high tensile strength.</title>
        <authorList>
            <person name="Kono N."/>
            <person name="Nakamura H."/>
            <person name="Ohtoshi R."/>
            <person name="Tomita M."/>
            <person name="Numata K."/>
            <person name="Arakawa K."/>
        </authorList>
    </citation>
    <scope>NUCLEOTIDE SEQUENCE [LARGE SCALE GENOMIC DNA]</scope>
</reference>
<dbReference type="EMBL" id="BGZK01002405">
    <property type="protein sequence ID" value="GBP93674.1"/>
    <property type="molecule type" value="Genomic_DNA"/>
</dbReference>
<evidence type="ECO:0000313" key="2">
    <source>
        <dbReference type="Proteomes" id="UP000299102"/>
    </source>
</evidence>
<evidence type="ECO:0000313" key="1">
    <source>
        <dbReference type="EMBL" id="GBP93674.1"/>
    </source>
</evidence>